<evidence type="ECO:0000313" key="2">
    <source>
        <dbReference type="EMBL" id="EOA92051.1"/>
    </source>
</evidence>
<organism evidence="2 3">
    <name type="scientific">Exserohilum turcicum (strain 28A)</name>
    <name type="common">Northern leaf blight fungus</name>
    <name type="synonym">Setosphaeria turcica</name>
    <dbReference type="NCBI Taxonomy" id="671987"/>
    <lineage>
        <taxon>Eukaryota</taxon>
        <taxon>Fungi</taxon>
        <taxon>Dikarya</taxon>
        <taxon>Ascomycota</taxon>
        <taxon>Pezizomycotina</taxon>
        <taxon>Dothideomycetes</taxon>
        <taxon>Pleosporomycetidae</taxon>
        <taxon>Pleosporales</taxon>
        <taxon>Pleosporineae</taxon>
        <taxon>Pleosporaceae</taxon>
        <taxon>Exserohilum</taxon>
    </lineage>
</organism>
<dbReference type="GeneID" id="19403444"/>
<feature type="region of interest" description="Disordered" evidence="1">
    <location>
        <begin position="89"/>
        <end position="147"/>
    </location>
</feature>
<feature type="compositionally biased region" description="Polar residues" evidence="1">
    <location>
        <begin position="92"/>
        <end position="103"/>
    </location>
</feature>
<protein>
    <submittedName>
        <fullName evidence="2">Uncharacterized protein</fullName>
    </submittedName>
</protein>
<feature type="region of interest" description="Disordered" evidence="1">
    <location>
        <begin position="1"/>
        <end position="38"/>
    </location>
</feature>
<feature type="compositionally biased region" description="Low complexity" evidence="1">
    <location>
        <begin position="28"/>
        <end position="38"/>
    </location>
</feature>
<proteinExistence type="predicted"/>
<dbReference type="Proteomes" id="UP000016935">
    <property type="component" value="Unassembled WGS sequence"/>
</dbReference>
<evidence type="ECO:0000256" key="1">
    <source>
        <dbReference type="SAM" id="MobiDB-lite"/>
    </source>
</evidence>
<feature type="compositionally biased region" description="Basic residues" evidence="1">
    <location>
        <begin position="104"/>
        <end position="118"/>
    </location>
</feature>
<dbReference type="RefSeq" id="XP_008020236.1">
    <property type="nucleotide sequence ID" value="XM_008022045.1"/>
</dbReference>
<keyword evidence="3" id="KW-1185">Reference proteome</keyword>
<name>R0J5Q1_EXST2</name>
<feature type="compositionally biased region" description="Pro residues" evidence="1">
    <location>
        <begin position="132"/>
        <end position="144"/>
    </location>
</feature>
<evidence type="ECO:0000313" key="3">
    <source>
        <dbReference type="Proteomes" id="UP000016935"/>
    </source>
</evidence>
<sequence>MASFYEPDAHQYPQPGHTSWPYSNPSMPNSTAHTNPPANANRANPFTCGCGNTCFRCWKKMCEAEELQPRISPHIFKFETERELDDFVNWRDPSSSTGQAASNQKKKQYRKRGKRPRRHPEPMEQIEQPAESPAPPNNSNMPPPEVEEYDRVPWSNYISQRLYHKFIKDRSLLNPDELAQLDAQRRQHKADEFAEKPAWQPDFSPEEQRFWADTTLPRRTIYQLYRLRFNIERTPQEALDSVN</sequence>
<dbReference type="EMBL" id="KB908481">
    <property type="protein sequence ID" value="EOA92051.1"/>
    <property type="molecule type" value="Genomic_DNA"/>
</dbReference>
<feature type="compositionally biased region" description="Polar residues" evidence="1">
    <location>
        <begin position="16"/>
        <end position="27"/>
    </location>
</feature>
<dbReference type="AlphaFoldDB" id="R0J5Q1"/>
<gene>
    <name evidence="2" type="ORF">SETTUDRAFT_30532</name>
</gene>
<reference evidence="2 3" key="1">
    <citation type="journal article" date="2012" name="PLoS Pathog.">
        <title>Diverse lifestyles and strategies of plant pathogenesis encoded in the genomes of eighteen Dothideomycetes fungi.</title>
        <authorList>
            <person name="Ohm R.A."/>
            <person name="Feau N."/>
            <person name="Henrissat B."/>
            <person name="Schoch C.L."/>
            <person name="Horwitz B.A."/>
            <person name="Barry K.W."/>
            <person name="Condon B.J."/>
            <person name="Copeland A.C."/>
            <person name="Dhillon B."/>
            <person name="Glaser F."/>
            <person name="Hesse C.N."/>
            <person name="Kosti I."/>
            <person name="LaButti K."/>
            <person name="Lindquist E.A."/>
            <person name="Lucas S."/>
            <person name="Salamov A.A."/>
            <person name="Bradshaw R.E."/>
            <person name="Ciuffetti L."/>
            <person name="Hamelin R.C."/>
            <person name="Kema G.H.J."/>
            <person name="Lawrence C."/>
            <person name="Scott J.A."/>
            <person name="Spatafora J.W."/>
            <person name="Turgeon B.G."/>
            <person name="de Wit P.J.G.M."/>
            <person name="Zhong S."/>
            <person name="Goodwin S.B."/>
            <person name="Grigoriev I.V."/>
        </authorList>
    </citation>
    <scope>NUCLEOTIDE SEQUENCE [LARGE SCALE GENOMIC DNA]</scope>
    <source>
        <strain evidence="3">28A</strain>
    </source>
</reference>
<accession>R0J5Q1</accession>
<reference evidence="2 3" key="2">
    <citation type="journal article" date="2013" name="PLoS Genet.">
        <title>Comparative genome structure, secondary metabolite, and effector coding capacity across Cochliobolus pathogens.</title>
        <authorList>
            <person name="Condon B.J."/>
            <person name="Leng Y."/>
            <person name="Wu D."/>
            <person name="Bushley K.E."/>
            <person name="Ohm R.A."/>
            <person name="Otillar R."/>
            <person name="Martin J."/>
            <person name="Schackwitz W."/>
            <person name="Grimwood J."/>
            <person name="MohdZainudin N."/>
            <person name="Xue C."/>
            <person name="Wang R."/>
            <person name="Manning V.A."/>
            <person name="Dhillon B."/>
            <person name="Tu Z.J."/>
            <person name="Steffenson B.J."/>
            <person name="Salamov A."/>
            <person name="Sun H."/>
            <person name="Lowry S."/>
            <person name="LaButti K."/>
            <person name="Han J."/>
            <person name="Copeland A."/>
            <person name="Lindquist E."/>
            <person name="Barry K."/>
            <person name="Schmutz J."/>
            <person name="Baker S.E."/>
            <person name="Ciuffetti L.M."/>
            <person name="Grigoriev I.V."/>
            <person name="Zhong S."/>
            <person name="Turgeon B.G."/>
        </authorList>
    </citation>
    <scope>NUCLEOTIDE SEQUENCE [LARGE SCALE GENOMIC DNA]</scope>
    <source>
        <strain evidence="3">28A</strain>
    </source>
</reference>
<dbReference type="HOGENOM" id="CLU_1143141_0_0_1"/>